<evidence type="ECO:0000256" key="2">
    <source>
        <dbReference type="ARBA" id="ARBA00022257"/>
    </source>
</evidence>
<comment type="caution">
    <text evidence="9">The sequence shown here is derived from an EMBL/GenBank/DDBJ whole genome shotgun (WGS) entry which is preliminary data.</text>
</comment>
<dbReference type="GO" id="GO:0006289">
    <property type="term" value="P:nucleotide-excision repair"/>
    <property type="evidence" value="ECO:0007669"/>
    <property type="project" value="InterPro"/>
</dbReference>
<dbReference type="InterPro" id="IPR001841">
    <property type="entry name" value="Znf_RING"/>
</dbReference>
<keyword evidence="10" id="KW-1185">Reference proteome</keyword>
<organism evidence="9 10">
    <name type="scientific">Rhizophlyctis rosea</name>
    <dbReference type="NCBI Taxonomy" id="64517"/>
    <lineage>
        <taxon>Eukaryota</taxon>
        <taxon>Fungi</taxon>
        <taxon>Fungi incertae sedis</taxon>
        <taxon>Chytridiomycota</taxon>
        <taxon>Chytridiomycota incertae sedis</taxon>
        <taxon>Chytridiomycetes</taxon>
        <taxon>Rhizophlyctidales</taxon>
        <taxon>Rhizophlyctidaceae</taxon>
        <taxon>Rhizophlyctis</taxon>
    </lineage>
</organism>
<dbReference type="EMBL" id="JADGJD010000198">
    <property type="protein sequence ID" value="KAJ3053566.1"/>
    <property type="molecule type" value="Genomic_DNA"/>
</dbReference>
<protein>
    <recommendedName>
        <fullName evidence="2">RNA polymerase II transcription factor B subunit 3</fullName>
    </recommendedName>
    <alternativeName>
        <fullName evidence="5">RNA polymerase II transcription factor B 38 kDa subunit</fullName>
    </alternativeName>
    <alternativeName>
        <fullName evidence="4">RNA polymerase II transcription factor B p38 subunit</fullName>
    </alternativeName>
</protein>
<keyword evidence="3" id="KW-0539">Nucleus</keyword>
<evidence type="ECO:0000313" key="9">
    <source>
        <dbReference type="EMBL" id="KAJ3053566.1"/>
    </source>
</evidence>
<dbReference type="Pfam" id="PF06391">
    <property type="entry name" value="MAT1"/>
    <property type="match status" value="1"/>
</dbReference>
<proteinExistence type="predicted"/>
<feature type="region of interest" description="Disordered" evidence="6">
    <location>
        <begin position="141"/>
        <end position="169"/>
    </location>
</feature>
<dbReference type="Proteomes" id="UP001212841">
    <property type="component" value="Unassembled WGS sequence"/>
</dbReference>
<gene>
    <name evidence="9" type="primary">TFB3</name>
    <name evidence="9" type="ORF">HK097_003943</name>
</gene>
<evidence type="ECO:0000256" key="6">
    <source>
        <dbReference type="SAM" id="MobiDB-lite"/>
    </source>
</evidence>
<dbReference type="NCBIfam" id="TIGR00570">
    <property type="entry name" value="cdk7"/>
    <property type="match status" value="1"/>
</dbReference>
<dbReference type="InterPro" id="IPR004575">
    <property type="entry name" value="MAT1/Tfb3"/>
</dbReference>
<evidence type="ECO:0000259" key="8">
    <source>
        <dbReference type="Pfam" id="PF17121"/>
    </source>
</evidence>
<evidence type="ECO:0000259" key="7">
    <source>
        <dbReference type="Pfam" id="PF06391"/>
    </source>
</evidence>
<feature type="domain" description="RING-type" evidence="8">
    <location>
        <begin position="16"/>
        <end position="43"/>
    </location>
</feature>
<evidence type="ECO:0000256" key="4">
    <source>
        <dbReference type="ARBA" id="ARBA00029873"/>
    </source>
</evidence>
<dbReference type="PANTHER" id="PTHR12683">
    <property type="entry name" value="CDK-ACTIVATING KINASE ASSEMBLY FACTOR MAT1"/>
    <property type="match status" value="1"/>
</dbReference>
<dbReference type="Pfam" id="PF17121">
    <property type="entry name" value="zf-C3HC4_5"/>
    <property type="match status" value="1"/>
</dbReference>
<evidence type="ECO:0000256" key="1">
    <source>
        <dbReference type="ARBA" id="ARBA00004123"/>
    </source>
</evidence>
<sequence length="316" mass="36882">MATKQPDSYTSDINADKCPVCLTEKYLNPNLKLLVSPCFHKMYINRCKHKHSGDFTYQIPLTKKSHSIRSTGAKATFEDLRVEKEVQIRKRISRIFNKRLEDFRGDPEAYNKYLEMVEDTTFNLVNAVDVEETEAYIQQYTKDNKDTIDSNQRKQQSEEKHQKTRLERERREKLLRKEAYLQAEEENEKAKALQEAEILNSLASDTTKTPEDIIRENKQKQKHRRHHAGQIDIKLEPEIDIMDVEDGKSVQVDDFDPFDGLYFERDYTKVEDSYHEQFTSDVVKDQKAKAGGYLPRVAYERAISAMYFGILAPAPA</sequence>
<feature type="compositionally biased region" description="Basic and acidic residues" evidence="6">
    <location>
        <begin position="142"/>
        <end position="169"/>
    </location>
</feature>
<dbReference type="InterPro" id="IPR015877">
    <property type="entry name" value="MAT1_centre"/>
</dbReference>
<dbReference type="InterPro" id="IPR013083">
    <property type="entry name" value="Znf_RING/FYVE/PHD"/>
</dbReference>
<comment type="subcellular location">
    <subcellularLocation>
        <location evidence="1">Nucleus</location>
    </subcellularLocation>
</comment>
<dbReference type="AlphaFoldDB" id="A0AAD5SEF8"/>
<dbReference type="GO" id="GO:0006357">
    <property type="term" value="P:regulation of transcription by RNA polymerase II"/>
    <property type="evidence" value="ECO:0007669"/>
    <property type="project" value="TreeGrafter"/>
</dbReference>
<dbReference type="PANTHER" id="PTHR12683:SF13">
    <property type="entry name" value="CDK-ACTIVATING KINASE ASSEMBLY FACTOR MAT1"/>
    <property type="match status" value="1"/>
</dbReference>
<dbReference type="Gene3D" id="3.30.40.10">
    <property type="entry name" value="Zinc/RING finger domain, C3HC4 (zinc finger)"/>
    <property type="match status" value="1"/>
</dbReference>
<evidence type="ECO:0000313" key="10">
    <source>
        <dbReference type="Proteomes" id="UP001212841"/>
    </source>
</evidence>
<evidence type="ECO:0000256" key="5">
    <source>
        <dbReference type="ARBA" id="ARBA00033277"/>
    </source>
</evidence>
<name>A0AAD5SEF8_9FUNG</name>
<accession>A0AAD5SEF8</accession>
<dbReference type="GO" id="GO:0005675">
    <property type="term" value="C:transcription factor TFIIH holo complex"/>
    <property type="evidence" value="ECO:0007669"/>
    <property type="project" value="InterPro"/>
</dbReference>
<reference evidence="9" key="1">
    <citation type="submission" date="2020-05" db="EMBL/GenBank/DDBJ databases">
        <title>Phylogenomic resolution of chytrid fungi.</title>
        <authorList>
            <person name="Stajich J.E."/>
            <person name="Amses K."/>
            <person name="Simmons R."/>
            <person name="Seto K."/>
            <person name="Myers J."/>
            <person name="Bonds A."/>
            <person name="Quandt C.A."/>
            <person name="Barry K."/>
            <person name="Liu P."/>
            <person name="Grigoriev I."/>
            <person name="Longcore J.E."/>
            <person name="James T.Y."/>
        </authorList>
    </citation>
    <scope>NUCLEOTIDE SEQUENCE</scope>
    <source>
        <strain evidence="9">JEL0318</strain>
    </source>
</reference>
<evidence type="ECO:0000256" key="3">
    <source>
        <dbReference type="ARBA" id="ARBA00023242"/>
    </source>
</evidence>
<feature type="domain" description="MAT1 centre" evidence="7">
    <location>
        <begin position="76"/>
        <end position="228"/>
    </location>
</feature>
<dbReference type="GO" id="GO:0061575">
    <property type="term" value="F:cyclin-dependent protein serine/threonine kinase activator activity"/>
    <property type="evidence" value="ECO:0007669"/>
    <property type="project" value="InterPro"/>
</dbReference>